<dbReference type="SUPFAM" id="SSF47576">
    <property type="entry name" value="Calponin-homology domain, CH-domain"/>
    <property type="match status" value="1"/>
</dbReference>
<comment type="caution">
    <text evidence="4">The sequence shown here is derived from an EMBL/GenBank/DDBJ whole genome shotgun (WGS) entry which is preliminary data.</text>
</comment>
<dbReference type="EMBL" id="CAJNOR010004579">
    <property type="protein sequence ID" value="CAF1513228.1"/>
    <property type="molecule type" value="Genomic_DNA"/>
</dbReference>
<dbReference type="OrthoDB" id="193300at2759"/>
<dbReference type="InterPro" id="IPR052111">
    <property type="entry name" value="Spermatogenesis_Ciliary_MAP"/>
</dbReference>
<gene>
    <name evidence="3" type="ORF">EDS130_LOCUS18833</name>
    <name evidence="4" type="ORF">XAT740_LOCUS40340</name>
</gene>
<reference evidence="4" key="1">
    <citation type="submission" date="2021-02" db="EMBL/GenBank/DDBJ databases">
        <authorList>
            <person name="Nowell W R."/>
        </authorList>
    </citation>
    <scope>NUCLEOTIDE SEQUENCE</scope>
</reference>
<evidence type="ECO:0000259" key="2">
    <source>
        <dbReference type="PROSITE" id="PS50021"/>
    </source>
</evidence>
<dbReference type="GO" id="GO:0008017">
    <property type="term" value="F:microtubule binding"/>
    <property type="evidence" value="ECO:0007669"/>
    <property type="project" value="TreeGrafter"/>
</dbReference>
<evidence type="ECO:0000313" key="4">
    <source>
        <dbReference type="EMBL" id="CAF1513228.1"/>
    </source>
</evidence>
<organism evidence="4 5">
    <name type="scientific">Adineta ricciae</name>
    <name type="common">Rotifer</name>
    <dbReference type="NCBI Taxonomy" id="249248"/>
    <lineage>
        <taxon>Eukaryota</taxon>
        <taxon>Metazoa</taxon>
        <taxon>Spiralia</taxon>
        <taxon>Gnathifera</taxon>
        <taxon>Rotifera</taxon>
        <taxon>Eurotatoria</taxon>
        <taxon>Bdelloidea</taxon>
        <taxon>Adinetida</taxon>
        <taxon>Adinetidae</taxon>
        <taxon>Adineta</taxon>
    </lineage>
</organism>
<dbReference type="AlphaFoldDB" id="A0A815U3I5"/>
<sequence length="223" mass="26380">MNKQNRPLNHSLISSYDTLLWLDTIPLSRSIQNLEADFADGLLVAEIIAYFYPEYVDFGIFHIARNMSERVKNWRLLNSKVLPKIDFHTPGTIVHDIINEDHRTIELFLARLREKLEEHAFRTGRKSRISWETWRSLSTERYRLPQILLTPRQKAALVPSYGSVVRNGKLIDSYIDDNEEILMNKEEEIEILRAKLKRCEKVIHTQDKRIQELEDKIEKLKLK</sequence>
<keyword evidence="1" id="KW-0175">Coiled coil</keyword>
<dbReference type="EMBL" id="CAJNOJ010000088">
    <property type="protein sequence ID" value="CAF1078557.1"/>
    <property type="molecule type" value="Genomic_DNA"/>
</dbReference>
<keyword evidence="5" id="KW-1185">Reference proteome</keyword>
<dbReference type="Gene3D" id="1.10.418.10">
    <property type="entry name" value="Calponin-like domain"/>
    <property type="match status" value="1"/>
</dbReference>
<evidence type="ECO:0000313" key="3">
    <source>
        <dbReference type="EMBL" id="CAF1078557.1"/>
    </source>
</evidence>
<name>A0A815U3I5_ADIRI</name>
<evidence type="ECO:0000256" key="1">
    <source>
        <dbReference type="SAM" id="Coils"/>
    </source>
</evidence>
<accession>A0A815U3I5</accession>
<dbReference type="InterPro" id="IPR001715">
    <property type="entry name" value="CH_dom"/>
</dbReference>
<feature type="coiled-coil region" evidence="1">
    <location>
        <begin position="175"/>
        <end position="223"/>
    </location>
</feature>
<proteinExistence type="predicted"/>
<dbReference type="GO" id="GO:0051493">
    <property type="term" value="P:regulation of cytoskeleton organization"/>
    <property type="evidence" value="ECO:0007669"/>
    <property type="project" value="TreeGrafter"/>
</dbReference>
<dbReference type="InterPro" id="IPR036872">
    <property type="entry name" value="CH_dom_sf"/>
</dbReference>
<dbReference type="Proteomes" id="UP000663852">
    <property type="component" value="Unassembled WGS sequence"/>
</dbReference>
<dbReference type="GO" id="GO:0005930">
    <property type="term" value="C:axoneme"/>
    <property type="evidence" value="ECO:0007669"/>
    <property type="project" value="TreeGrafter"/>
</dbReference>
<dbReference type="PROSITE" id="PS50021">
    <property type="entry name" value="CH"/>
    <property type="match status" value="1"/>
</dbReference>
<dbReference type="PANTHER" id="PTHR12509">
    <property type="entry name" value="SPERMATOGENESIS-ASSOCIATED 4-RELATED"/>
    <property type="match status" value="1"/>
</dbReference>
<evidence type="ECO:0000313" key="5">
    <source>
        <dbReference type="Proteomes" id="UP000663828"/>
    </source>
</evidence>
<feature type="domain" description="Calponin-homology (CH)" evidence="2">
    <location>
        <begin position="12"/>
        <end position="117"/>
    </location>
</feature>
<protein>
    <recommendedName>
        <fullName evidence="2">Calponin-homology (CH) domain-containing protein</fullName>
    </recommendedName>
</protein>
<dbReference type="Proteomes" id="UP000663828">
    <property type="component" value="Unassembled WGS sequence"/>
</dbReference>
<dbReference type="Pfam" id="PF06294">
    <property type="entry name" value="CH_2"/>
    <property type="match status" value="1"/>
</dbReference>
<dbReference type="InterPro" id="IPR010441">
    <property type="entry name" value="CH_2"/>
</dbReference>